<feature type="region of interest" description="Disordered" evidence="1">
    <location>
        <begin position="1"/>
        <end position="40"/>
    </location>
</feature>
<protein>
    <submittedName>
        <fullName evidence="2">Uncharacterized protein</fullName>
    </submittedName>
</protein>
<organism evidence="2 3">
    <name type="scientific">Vitis vinifera</name>
    <name type="common">Grape</name>
    <dbReference type="NCBI Taxonomy" id="29760"/>
    <lineage>
        <taxon>Eukaryota</taxon>
        <taxon>Viridiplantae</taxon>
        <taxon>Streptophyta</taxon>
        <taxon>Embryophyta</taxon>
        <taxon>Tracheophyta</taxon>
        <taxon>Spermatophyta</taxon>
        <taxon>Magnoliopsida</taxon>
        <taxon>eudicotyledons</taxon>
        <taxon>Gunneridae</taxon>
        <taxon>Pentapetalae</taxon>
        <taxon>rosids</taxon>
        <taxon>Vitales</taxon>
        <taxon>Vitaceae</taxon>
        <taxon>Viteae</taxon>
        <taxon>Vitis</taxon>
    </lineage>
</organism>
<proteinExistence type="predicted"/>
<evidence type="ECO:0000256" key="1">
    <source>
        <dbReference type="SAM" id="MobiDB-lite"/>
    </source>
</evidence>
<reference evidence="2 3" key="1">
    <citation type="journal article" date="2018" name="PLoS Genet.">
        <title>Population sequencing reveals clonal diversity and ancestral inbreeding in the grapevine cultivar Chardonnay.</title>
        <authorList>
            <person name="Roach M.J."/>
            <person name="Johnson D.L."/>
            <person name="Bohlmann J."/>
            <person name="van Vuuren H.J."/>
            <person name="Jones S.J."/>
            <person name="Pretorius I.S."/>
            <person name="Schmidt S.A."/>
            <person name="Borneman A.R."/>
        </authorList>
    </citation>
    <scope>NUCLEOTIDE SEQUENCE [LARGE SCALE GENOMIC DNA]</scope>
    <source>
        <strain evidence="3">cv. Chardonnay</strain>
        <tissue evidence="2">Leaf</tissue>
    </source>
</reference>
<sequence length="81" mass="9819">MEKREREREKERERAKRERERKRRRSARSPENAEDKVLAGPWKSFRKGGFRVESKSFEVEVEEKKSRLQTTIVERKRGISS</sequence>
<name>A0A438CCR0_VITVI</name>
<dbReference type="EMBL" id="QGNW01002345">
    <property type="protein sequence ID" value="RVW20706.1"/>
    <property type="molecule type" value="Genomic_DNA"/>
</dbReference>
<dbReference type="Proteomes" id="UP000288805">
    <property type="component" value="Unassembled WGS sequence"/>
</dbReference>
<feature type="compositionally biased region" description="Basic and acidic residues" evidence="1">
    <location>
        <begin position="1"/>
        <end position="18"/>
    </location>
</feature>
<accession>A0A438CCR0</accession>
<evidence type="ECO:0000313" key="3">
    <source>
        <dbReference type="Proteomes" id="UP000288805"/>
    </source>
</evidence>
<gene>
    <name evidence="2" type="ORF">CK203_115558</name>
</gene>
<evidence type="ECO:0000313" key="2">
    <source>
        <dbReference type="EMBL" id="RVW20706.1"/>
    </source>
</evidence>
<dbReference type="AlphaFoldDB" id="A0A438CCR0"/>
<comment type="caution">
    <text evidence="2">The sequence shown here is derived from an EMBL/GenBank/DDBJ whole genome shotgun (WGS) entry which is preliminary data.</text>
</comment>